<dbReference type="EMBL" id="BQNB010015590">
    <property type="protein sequence ID" value="GJT41791.1"/>
    <property type="molecule type" value="Genomic_DNA"/>
</dbReference>
<gene>
    <name evidence="1" type="ORF">Tco_0941656</name>
</gene>
<reference evidence="1" key="1">
    <citation type="journal article" date="2022" name="Int. J. Mol. Sci.">
        <title>Draft Genome of Tanacetum Coccineum: Genomic Comparison of Closely Related Tanacetum-Family Plants.</title>
        <authorList>
            <person name="Yamashiro T."/>
            <person name="Shiraishi A."/>
            <person name="Nakayama K."/>
            <person name="Satake H."/>
        </authorList>
    </citation>
    <scope>NUCLEOTIDE SEQUENCE</scope>
</reference>
<evidence type="ECO:0000313" key="1">
    <source>
        <dbReference type="EMBL" id="GJT41791.1"/>
    </source>
</evidence>
<name>A0ABQ5DU33_9ASTR</name>
<accession>A0ABQ5DU33</accession>
<sequence length="360" mass="41863">MNIMTPRPRTRVSIQSLFGGVTSGGIQFLGDKLVNWSYNKQDCTAMSTAEAEHEHVEKGTIKLYFVRTEYQLADLFTKALPRERFEYLVHRIGMRCMTTTELERLANIPHGSTNHSSYSTCPQILRHWEMQPLCYALEYSMLTEMQNFHKVPDTKDTIRFKLNTQEITYTVDMFRDTLKLPVETLENPSVVPTTIEIIDSFMHTIGYQGVVDKVVNCTNVDYVALLWWDFMNYVFQKKDVIQYPRFTKLIIADLMKKYPSIPQRHDEDYHSIKDDIPLEIRATDDYKDYETMFVKSLGEEEEAKCWQTSSPRKSHKITIRKKKQITPSIPPPIDDREIDEIIEATLLSLTLHKTALAAEA</sequence>
<dbReference type="Proteomes" id="UP001151760">
    <property type="component" value="Unassembled WGS sequence"/>
</dbReference>
<evidence type="ECO:0000313" key="2">
    <source>
        <dbReference type="Proteomes" id="UP001151760"/>
    </source>
</evidence>
<keyword evidence="2" id="KW-1185">Reference proteome</keyword>
<proteinExistence type="predicted"/>
<organism evidence="1 2">
    <name type="scientific">Tanacetum coccineum</name>
    <dbReference type="NCBI Taxonomy" id="301880"/>
    <lineage>
        <taxon>Eukaryota</taxon>
        <taxon>Viridiplantae</taxon>
        <taxon>Streptophyta</taxon>
        <taxon>Embryophyta</taxon>
        <taxon>Tracheophyta</taxon>
        <taxon>Spermatophyta</taxon>
        <taxon>Magnoliopsida</taxon>
        <taxon>eudicotyledons</taxon>
        <taxon>Gunneridae</taxon>
        <taxon>Pentapetalae</taxon>
        <taxon>asterids</taxon>
        <taxon>campanulids</taxon>
        <taxon>Asterales</taxon>
        <taxon>Asteraceae</taxon>
        <taxon>Asteroideae</taxon>
        <taxon>Anthemideae</taxon>
        <taxon>Anthemidinae</taxon>
        <taxon>Tanacetum</taxon>
    </lineage>
</organism>
<protein>
    <submittedName>
        <fullName evidence="1">Uncharacterized protein</fullName>
    </submittedName>
</protein>
<reference evidence="1" key="2">
    <citation type="submission" date="2022-01" db="EMBL/GenBank/DDBJ databases">
        <authorList>
            <person name="Yamashiro T."/>
            <person name="Shiraishi A."/>
            <person name="Satake H."/>
            <person name="Nakayama K."/>
        </authorList>
    </citation>
    <scope>NUCLEOTIDE SEQUENCE</scope>
</reference>
<comment type="caution">
    <text evidence="1">The sequence shown here is derived from an EMBL/GenBank/DDBJ whole genome shotgun (WGS) entry which is preliminary data.</text>
</comment>